<evidence type="ECO:0000256" key="7">
    <source>
        <dbReference type="ARBA" id="ARBA00022617"/>
    </source>
</evidence>
<comment type="catalytic activity">
    <reaction evidence="1">
        <text>2 a phenolic donor + H2O2 = 2 a phenolic radical donor + 2 H2O</text>
        <dbReference type="Rhea" id="RHEA:56136"/>
        <dbReference type="ChEBI" id="CHEBI:15377"/>
        <dbReference type="ChEBI" id="CHEBI:16240"/>
        <dbReference type="ChEBI" id="CHEBI:139520"/>
        <dbReference type="ChEBI" id="CHEBI:139521"/>
        <dbReference type="EC" id="1.11.1.7"/>
    </reaction>
</comment>
<evidence type="ECO:0000256" key="11">
    <source>
        <dbReference type="ARBA" id="ARBA00023004"/>
    </source>
</evidence>
<organism evidence="21 22">
    <name type="scientific">Rhododendron williamsianum</name>
    <dbReference type="NCBI Taxonomy" id="262921"/>
    <lineage>
        <taxon>Eukaryota</taxon>
        <taxon>Viridiplantae</taxon>
        <taxon>Streptophyta</taxon>
        <taxon>Embryophyta</taxon>
        <taxon>Tracheophyta</taxon>
        <taxon>Spermatophyta</taxon>
        <taxon>Magnoliopsida</taxon>
        <taxon>eudicotyledons</taxon>
        <taxon>Gunneridae</taxon>
        <taxon>Pentapetalae</taxon>
        <taxon>asterids</taxon>
        <taxon>Ericales</taxon>
        <taxon>Ericaceae</taxon>
        <taxon>Ericoideae</taxon>
        <taxon>Rhodoreae</taxon>
        <taxon>Rhododendron</taxon>
    </lineage>
</organism>
<feature type="binding site" evidence="16">
    <location>
        <position position="68"/>
    </location>
    <ligand>
        <name>Ca(2+)</name>
        <dbReference type="ChEBI" id="CHEBI:29108"/>
        <label>1</label>
    </ligand>
</feature>
<dbReference type="EMBL" id="QEFC01002357">
    <property type="protein sequence ID" value="KAE9452690.1"/>
    <property type="molecule type" value="Genomic_DNA"/>
</dbReference>
<dbReference type="PRINTS" id="PR00461">
    <property type="entry name" value="PLPEROXIDASE"/>
</dbReference>
<feature type="chain" id="PRO_5025617619" description="peroxidase" evidence="19">
    <location>
        <begin position="23"/>
        <end position="279"/>
    </location>
</feature>
<dbReference type="GO" id="GO:0006979">
    <property type="term" value="P:response to oxidative stress"/>
    <property type="evidence" value="ECO:0007669"/>
    <property type="project" value="InterPro"/>
</dbReference>
<dbReference type="PROSITE" id="PS00435">
    <property type="entry name" value="PEROXIDASE_1"/>
    <property type="match status" value="1"/>
</dbReference>
<dbReference type="CDD" id="cd00693">
    <property type="entry name" value="secretory_peroxidase"/>
    <property type="match status" value="1"/>
</dbReference>
<evidence type="ECO:0000256" key="16">
    <source>
        <dbReference type="PIRSR" id="PIRSR600823-3"/>
    </source>
</evidence>
<dbReference type="Gene3D" id="1.10.520.10">
    <property type="match status" value="1"/>
</dbReference>
<evidence type="ECO:0000313" key="22">
    <source>
        <dbReference type="Proteomes" id="UP000428333"/>
    </source>
</evidence>
<keyword evidence="14" id="KW-0376">Hydrogen peroxide</keyword>
<name>A0A6A4L3F6_9ERIC</name>
<evidence type="ECO:0000256" key="3">
    <source>
        <dbReference type="ARBA" id="ARBA00006873"/>
    </source>
</evidence>
<evidence type="ECO:0000256" key="15">
    <source>
        <dbReference type="PIRSR" id="PIRSR600823-1"/>
    </source>
</evidence>
<dbReference type="GO" id="GO:0020037">
    <property type="term" value="F:heme binding"/>
    <property type="evidence" value="ECO:0007669"/>
    <property type="project" value="InterPro"/>
</dbReference>
<keyword evidence="12 18" id="KW-1015">Disulfide bond</keyword>
<dbReference type="Pfam" id="PF00141">
    <property type="entry name" value="peroxidase"/>
    <property type="match status" value="1"/>
</dbReference>
<evidence type="ECO:0000259" key="20">
    <source>
        <dbReference type="PROSITE" id="PS50873"/>
    </source>
</evidence>
<dbReference type="InterPro" id="IPR019794">
    <property type="entry name" value="Peroxidases_AS"/>
</dbReference>
<keyword evidence="19" id="KW-0732">Signal</keyword>
<evidence type="ECO:0000256" key="18">
    <source>
        <dbReference type="PIRSR" id="PIRSR600823-5"/>
    </source>
</evidence>
<dbReference type="PANTHER" id="PTHR31235">
    <property type="entry name" value="PEROXIDASE 25-RELATED"/>
    <property type="match status" value="1"/>
</dbReference>
<dbReference type="InterPro" id="IPR000823">
    <property type="entry name" value="Peroxidase_pln"/>
</dbReference>
<dbReference type="PROSITE" id="PS50873">
    <property type="entry name" value="PEROXIDASE_4"/>
    <property type="match status" value="1"/>
</dbReference>
<dbReference type="OrthoDB" id="2113341at2759"/>
<feature type="disulfide bond" evidence="18">
    <location>
        <begin position="154"/>
        <end position="186"/>
    </location>
</feature>
<keyword evidence="6" id="KW-0575">Peroxidase</keyword>
<keyword evidence="22" id="KW-1185">Reference proteome</keyword>
<protein>
    <recommendedName>
        <fullName evidence="4">peroxidase</fullName>
        <ecNumber evidence="4">1.11.1.7</ecNumber>
    </recommendedName>
</protein>
<keyword evidence="11 16" id="KW-0408">Iron</keyword>
<gene>
    <name evidence="21" type="ORF">C3L33_15416</name>
</gene>
<evidence type="ECO:0000256" key="1">
    <source>
        <dbReference type="ARBA" id="ARBA00000189"/>
    </source>
</evidence>
<dbReference type="GO" id="GO:0140825">
    <property type="term" value="F:lactoperoxidase activity"/>
    <property type="evidence" value="ECO:0007669"/>
    <property type="project" value="UniProtKB-EC"/>
</dbReference>
<dbReference type="FunFam" id="1.10.420.10:FF:000008">
    <property type="entry name" value="Peroxidase"/>
    <property type="match status" value="1"/>
</dbReference>
<accession>A0A6A4L3F6</accession>
<sequence length="279" mass="30817">MTSFFLVVKAIFLAFVFNLANGQPEGLEIGFYEKTCPYAEAIVKKTVDQVLSVAPSLSGPLLRLHFHDCFVRVLFHGLLKLKRLYVIFQTMGPFYHVETGRRDGRVSNITEALNNLIPPTANISRLKAGFLEKGLSVKDLVVLSGGHTIGISHCSSFNNRLYNFTGKGDTDPTLDPHYIARLELACKPGDQNSIVEMDPGSFLTFDGDYFVDVEKRRGLFQSDAALLDDSETKTYVELQASTHGSTFFEDFGVSMVNMGRIGVLTGDTGEVRKVCSVVN</sequence>
<reference evidence="21 22" key="1">
    <citation type="journal article" date="2019" name="Genome Biol. Evol.">
        <title>The Rhododendron genome and chromosomal organization provide insight into shared whole-genome duplications across the heath family (Ericaceae).</title>
        <authorList>
            <person name="Soza V.L."/>
            <person name="Lindsley D."/>
            <person name="Waalkes A."/>
            <person name="Ramage E."/>
            <person name="Patwardhan R.P."/>
            <person name="Burton J.N."/>
            <person name="Adey A."/>
            <person name="Kumar A."/>
            <person name="Qiu R."/>
            <person name="Shendure J."/>
            <person name="Hall B."/>
        </authorList>
    </citation>
    <scope>NUCLEOTIDE SEQUENCE [LARGE SCALE GENOMIC DNA]</scope>
    <source>
        <strain evidence="21">RSF 1966-606</strain>
    </source>
</reference>
<evidence type="ECO:0000256" key="13">
    <source>
        <dbReference type="ARBA" id="ARBA00023180"/>
    </source>
</evidence>
<dbReference type="Proteomes" id="UP000428333">
    <property type="component" value="Linkage Group LG09"/>
</dbReference>
<dbReference type="Gene3D" id="1.10.420.10">
    <property type="entry name" value="Peroxidase, domain 2"/>
    <property type="match status" value="1"/>
</dbReference>
<proteinExistence type="inferred from homology"/>
<evidence type="ECO:0000256" key="10">
    <source>
        <dbReference type="ARBA" id="ARBA00023002"/>
    </source>
</evidence>
<evidence type="ECO:0000256" key="5">
    <source>
        <dbReference type="ARBA" id="ARBA00022525"/>
    </source>
</evidence>
<keyword evidence="7" id="KW-0349">Heme</keyword>
<feature type="binding site" evidence="16">
    <location>
        <position position="148"/>
    </location>
    <ligand>
        <name>Ca(2+)</name>
        <dbReference type="ChEBI" id="CHEBI:29108"/>
        <label>2</label>
    </ligand>
</feature>
<keyword evidence="9 16" id="KW-0106">Calcium</keyword>
<evidence type="ECO:0000256" key="2">
    <source>
        <dbReference type="ARBA" id="ARBA00002322"/>
    </source>
</evidence>
<feature type="binding site" description="axial binding residue" evidence="16">
    <location>
        <position position="147"/>
    </location>
    <ligand>
        <name>heme b</name>
        <dbReference type="ChEBI" id="CHEBI:60344"/>
    </ligand>
    <ligandPart>
        <name>Fe</name>
        <dbReference type="ChEBI" id="CHEBI:18248"/>
    </ligandPart>
</feature>
<dbReference type="PRINTS" id="PR00458">
    <property type="entry name" value="PEROXIDASE"/>
</dbReference>
<evidence type="ECO:0000256" key="6">
    <source>
        <dbReference type="ARBA" id="ARBA00022559"/>
    </source>
</evidence>
<evidence type="ECO:0000313" key="21">
    <source>
        <dbReference type="EMBL" id="KAE9452690.1"/>
    </source>
</evidence>
<evidence type="ECO:0000256" key="4">
    <source>
        <dbReference type="ARBA" id="ARBA00012313"/>
    </source>
</evidence>
<feature type="binding site" evidence="16">
    <location>
        <position position="206"/>
    </location>
    <ligand>
        <name>Ca(2+)</name>
        <dbReference type="ChEBI" id="CHEBI:29108"/>
        <label>2</label>
    </ligand>
</feature>
<dbReference type="InterPro" id="IPR002016">
    <property type="entry name" value="Haem_peroxidase"/>
</dbReference>
<evidence type="ECO:0000256" key="9">
    <source>
        <dbReference type="ARBA" id="ARBA00022837"/>
    </source>
</evidence>
<evidence type="ECO:0000256" key="8">
    <source>
        <dbReference type="ARBA" id="ARBA00022723"/>
    </source>
</evidence>
<keyword evidence="5" id="KW-0964">Secreted</keyword>
<dbReference type="GO" id="GO:0046872">
    <property type="term" value="F:metal ion binding"/>
    <property type="evidence" value="ECO:0007669"/>
    <property type="project" value="UniProtKB-KW"/>
</dbReference>
<dbReference type="InterPro" id="IPR019793">
    <property type="entry name" value="Peroxidases_heam-ligand_BS"/>
</dbReference>
<dbReference type="InterPro" id="IPR033905">
    <property type="entry name" value="Secretory_peroxidase"/>
</dbReference>
<comment type="cofactor">
    <cofactor evidence="16">
        <name>Ca(2+)</name>
        <dbReference type="ChEBI" id="CHEBI:29108"/>
    </cofactor>
    <text evidence="16">Binds 2 calcium ions per subunit.</text>
</comment>
<keyword evidence="13" id="KW-0325">Glycoprotein</keyword>
<feature type="domain" description="Plant heme peroxidase family profile" evidence="20">
    <location>
        <begin position="26"/>
        <end position="279"/>
    </location>
</feature>
<evidence type="ECO:0000256" key="12">
    <source>
        <dbReference type="ARBA" id="ARBA00023157"/>
    </source>
</evidence>
<feature type="non-terminal residue" evidence="21">
    <location>
        <position position="1"/>
    </location>
</feature>
<keyword evidence="8 16" id="KW-0479">Metal-binding</keyword>
<comment type="cofactor">
    <cofactor evidence="16">
        <name>heme b</name>
        <dbReference type="ChEBI" id="CHEBI:60344"/>
    </cofactor>
    <text evidence="16">Binds 1 heme b (iron(II)-protoporphyrin IX) group per subunit.</text>
</comment>
<keyword evidence="10" id="KW-0560">Oxidoreductase</keyword>
<evidence type="ECO:0000256" key="19">
    <source>
        <dbReference type="SAM" id="SignalP"/>
    </source>
</evidence>
<dbReference type="EC" id="1.11.1.7" evidence="4"/>
<dbReference type="PROSITE" id="PS00436">
    <property type="entry name" value="PEROXIDASE_2"/>
    <property type="match status" value="1"/>
</dbReference>
<dbReference type="InterPro" id="IPR010255">
    <property type="entry name" value="Haem_peroxidase_sf"/>
</dbReference>
<feature type="binding site" evidence="16">
    <location>
        <position position="71"/>
    </location>
    <ligand>
        <name>Ca(2+)</name>
        <dbReference type="ChEBI" id="CHEBI:29108"/>
        <label>1</label>
    </ligand>
</feature>
<feature type="active site" description="Proton acceptor" evidence="15">
    <location>
        <position position="67"/>
    </location>
</feature>
<dbReference type="GO" id="GO:0042744">
    <property type="term" value="P:hydrogen peroxide catabolic process"/>
    <property type="evidence" value="ECO:0007669"/>
    <property type="project" value="UniProtKB-KW"/>
</dbReference>
<feature type="signal peptide" evidence="19">
    <location>
        <begin position="1"/>
        <end position="22"/>
    </location>
</feature>
<dbReference type="SUPFAM" id="SSF48113">
    <property type="entry name" value="Heme-dependent peroxidases"/>
    <property type="match status" value="1"/>
</dbReference>
<dbReference type="AlphaFoldDB" id="A0A6A4L3F6"/>
<feature type="binding site" evidence="16">
    <location>
        <position position="198"/>
    </location>
    <ligand>
        <name>Ca(2+)</name>
        <dbReference type="ChEBI" id="CHEBI:29108"/>
        <label>2</label>
    </ligand>
</feature>
<comment type="caution">
    <text evidence="21">The sequence shown here is derived from an EMBL/GenBank/DDBJ whole genome shotgun (WGS) entry which is preliminary data.</text>
</comment>
<feature type="site" description="Transition state stabilizer" evidence="17">
    <location>
        <position position="63"/>
    </location>
</feature>
<comment type="function">
    <text evidence="2">Removal of H(2)O(2), oxidation of toxic reductants, biosynthesis and degradation of lignin, suberization, auxin catabolism, response to environmental stresses such as wounding, pathogen attack and oxidative stress. These functions might be dependent on each isozyme/isoform in each plant tissue.</text>
</comment>
<comment type="similarity">
    <text evidence="3">Belongs to the peroxidase family. Ascorbate peroxidase subfamily.</text>
</comment>
<evidence type="ECO:0000256" key="14">
    <source>
        <dbReference type="ARBA" id="ARBA00023324"/>
    </source>
</evidence>
<evidence type="ECO:0000256" key="17">
    <source>
        <dbReference type="PIRSR" id="PIRSR600823-4"/>
    </source>
</evidence>